<feature type="region of interest" description="Disordered" evidence="5">
    <location>
        <begin position="354"/>
        <end position="381"/>
    </location>
</feature>
<keyword evidence="4 6" id="KW-0472">Membrane</keyword>
<feature type="region of interest" description="Disordered" evidence="5">
    <location>
        <begin position="278"/>
        <end position="307"/>
    </location>
</feature>
<feature type="region of interest" description="Disordered" evidence="5">
    <location>
        <begin position="416"/>
        <end position="453"/>
    </location>
</feature>
<comment type="subcellular location">
    <subcellularLocation>
        <location evidence="1">Membrane</location>
        <topology evidence="1">Single-pass membrane protein</topology>
    </subcellularLocation>
</comment>
<dbReference type="OrthoDB" id="3051103at2759"/>
<dbReference type="EMBL" id="MU155473">
    <property type="protein sequence ID" value="KAF9473061.1"/>
    <property type="molecule type" value="Genomic_DNA"/>
</dbReference>
<dbReference type="AlphaFoldDB" id="A0A9P6CN44"/>
<reference evidence="7" key="1">
    <citation type="submission" date="2020-11" db="EMBL/GenBank/DDBJ databases">
        <authorList>
            <consortium name="DOE Joint Genome Institute"/>
            <person name="Ahrendt S."/>
            <person name="Riley R."/>
            <person name="Andreopoulos W."/>
            <person name="Labutti K."/>
            <person name="Pangilinan J."/>
            <person name="Ruiz-Duenas F.J."/>
            <person name="Barrasa J.M."/>
            <person name="Sanchez-Garcia M."/>
            <person name="Camarero S."/>
            <person name="Miyauchi S."/>
            <person name="Serrano A."/>
            <person name="Linde D."/>
            <person name="Babiker R."/>
            <person name="Drula E."/>
            <person name="Ayuso-Fernandez I."/>
            <person name="Pacheco R."/>
            <person name="Padilla G."/>
            <person name="Ferreira P."/>
            <person name="Barriuso J."/>
            <person name="Kellner H."/>
            <person name="Castanera R."/>
            <person name="Alfaro M."/>
            <person name="Ramirez L."/>
            <person name="Pisabarro A.G."/>
            <person name="Kuo A."/>
            <person name="Tritt A."/>
            <person name="Lipzen A."/>
            <person name="He G."/>
            <person name="Yan M."/>
            <person name="Ng V."/>
            <person name="Cullen D."/>
            <person name="Martin F."/>
            <person name="Rosso M.-N."/>
            <person name="Henrissat B."/>
            <person name="Hibbett D."/>
            <person name="Martinez A.T."/>
            <person name="Grigoriev I.V."/>
        </authorList>
    </citation>
    <scope>NUCLEOTIDE SEQUENCE</scope>
    <source>
        <strain evidence="7">CIRM-BRFM 674</strain>
    </source>
</reference>
<feature type="compositionally biased region" description="Basic and acidic residues" evidence="5">
    <location>
        <begin position="361"/>
        <end position="377"/>
    </location>
</feature>
<gene>
    <name evidence="7" type="ORF">BDN70DRAFT_900051</name>
</gene>
<protein>
    <submittedName>
        <fullName evidence="7">Uncharacterized protein</fullName>
    </submittedName>
</protein>
<evidence type="ECO:0000256" key="5">
    <source>
        <dbReference type="SAM" id="MobiDB-lite"/>
    </source>
</evidence>
<feature type="compositionally biased region" description="Low complexity" evidence="5">
    <location>
        <begin position="1"/>
        <end position="56"/>
    </location>
</feature>
<evidence type="ECO:0000256" key="3">
    <source>
        <dbReference type="ARBA" id="ARBA00022989"/>
    </source>
</evidence>
<comment type="caution">
    <text evidence="7">The sequence shown here is derived from an EMBL/GenBank/DDBJ whole genome shotgun (WGS) entry which is preliminary data.</text>
</comment>
<proteinExistence type="predicted"/>
<evidence type="ECO:0000256" key="6">
    <source>
        <dbReference type="SAM" id="Phobius"/>
    </source>
</evidence>
<feature type="transmembrane region" description="Helical" evidence="6">
    <location>
        <begin position="116"/>
        <end position="139"/>
    </location>
</feature>
<evidence type="ECO:0000313" key="7">
    <source>
        <dbReference type="EMBL" id="KAF9473061.1"/>
    </source>
</evidence>
<name>A0A9P6CN44_9AGAR</name>
<dbReference type="InterPro" id="IPR051694">
    <property type="entry name" value="Immunoregulatory_rcpt-like"/>
</dbReference>
<evidence type="ECO:0000256" key="2">
    <source>
        <dbReference type="ARBA" id="ARBA00022692"/>
    </source>
</evidence>
<feature type="compositionally biased region" description="Low complexity" evidence="5">
    <location>
        <begin position="97"/>
        <end position="108"/>
    </location>
</feature>
<sequence length="477" mass="51134">MSNSTSLSSTRKSTGTFVSGTSSFTTSPPVDSEDSTSFTQSDTSSSPDAVPSPVSVFTQDNFVPPTVLPAITPSPPPLTTSVGPTSTSLVTHSGQNSTQPDSSQTSQPQHLNTARIVAISVSASLAALCLIGLAICLVLRRRRSHPSRKHGAPSQNVDAETLEKYAGASEYAYSKYQQGSAETRGTLPLLKASYDTRSRRSSRSVLSGEFGQYRYADGPVSPFLHEESEATHTPMAHAVPLADATPYVQTAPEGQFENVDLISRSQSTTPRAATHALPPLVIPENGPTAWRSTNGKRMSRRSSRHTYRAVDAGDMSDVDSESMYSQASAYSTQSAMEPHDNYISTMHDFSFATIPGTPHSLENKRDSDSTIRPHDSQRTSIATQQLSFASETPLTEDEGALNDAVLVAALLQSRGKLAQPPTRSESIISHIERKGSIRPAYRAESGDETGRQKIRSLRALRKAYGSSSEAGRVGDAP</sequence>
<dbReference type="GO" id="GO:0071944">
    <property type="term" value="C:cell periphery"/>
    <property type="evidence" value="ECO:0007669"/>
    <property type="project" value="UniProtKB-ARBA"/>
</dbReference>
<dbReference type="Proteomes" id="UP000807469">
    <property type="component" value="Unassembled WGS sequence"/>
</dbReference>
<feature type="compositionally biased region" description="Basic residues" evidence="5">
    <location>
        <begin position="297"/>
        <end position="307"/>
    </location>
</feature>
<keyword evidence="2 6" id="KW-0812">Transmembrane</keyword>
<feature type="compositionally biased region" description="Polar residues" evidence="5">
    <location>
        <begin position="79"/>
        <end position="96"/>
    </location>
</feature>
<accession>A0A9P6CN44</accession>
<evidence type="ECO:0000256" key="1">
    <source>
        <dbReference type="ARBA" id="ARBA00004167"/>
    </source>
</evidence>
<keyword evidence="8" id="KW-1185">Reference proteome</keyword>
<evidence type="ECO:0000256" key="4">
    <source>
        <dbReference type="ARBA" id="ARBA00023136"/>
    </source>
</evidence>
<organism evidence="7 8">
    <name type="scientific">Pholiota conissans</name>
    <dbReference type="NCBI Taxonomy" id="109636"/>
    <lineage>
        <taxon>Eukaryota</taxon>
        <taxon>Fungi</taxon>
        <taxon>Dikarya</taxon>
        <taxon>Basidiomycota</taxon>
        <taxon>Agaricomycotina</taxon>
        <taxon>Agaricomycetes</taxon>
        <taxon>Agaricomycetidae</taxon>
        <taxon>Agaricales</taxon>
        <taxon>Agaricineae</taxon>
        <taxon>Strophariaceae</taxon>
        <taxon>Pholiota</taxon>
    </lineage>
</organism>
<dbReference type="GO" id="GO:0016020">
    <property type="term" value="C:membrane"/>
    <property type="evidence" value="ECO:0007669"/>
    <property type="project" value="UniProtKB-SubCell"/>
</dbReference>
<feature type="region of interest" description="Disordered" evidence="5">
    <location>
        <begin position="1"/>
        <end position="108"/>
    </location>
</feature>
<keyword evidence="3 6" id="KW-1133">Transmembrane helix</keyword>
<dbReference type="PANTHER" id="PTHR15549">
    <property type="entry name" value="PAIRED IMMUNOGLOBULIN-LIKE TYPE 2 RECEPTOR"/>
    <property type="match status" value="1"/>
</dbReference>
<evidence type="ECO:0000313" key="8">
    <source>
        <dbReference type="Proteomes" id="UP000807469"/>
    </source>
</evidence>